<protein>
    <submittedName>
        <fullName evidence="1">Uncharacterized protein</fullName>
    </submittedName>
</protein>
<evidence type="ECO:0000313" key="1">
    <source>
        <dbReference type="EMBL" id="KAH3800944.1"/>
    </source>
</evidence>
<evidence type="ECO:0000313" key="2">
    <source>
        <dbReference type="Proteomes" id="UP000828390"/>
    </source>
</evidence>
<comment type="caution">
    <text evidence="1">The sequence shown here is derived from an EMBL/GenBank/DDBJ whole genome shotgun (WGS) entry which is preliminary data.</text>
</comment>
<organism evidence="1 2">
    <name type="scientific">Dreissena polymorpha</name>
    <name type="common">Zebra mussel</name>
    <name type="synonym">Mytilus polymorpha</name>
    <dbReference type="NCBI Taxonomy" id="45954"/>
    <lineage>
        <taxon>Eukaryota</taxon>
        <taxon>Metazoa</taxon>
        <taxon>Spiralia</taxon>
        <taxon>Lophotrochozoa</taxon>
        <taxon>Mollusca</taxon>
        <taxon>Bivalvia</taxon>
        <taxon>Autobranchia</taxon>
        <taxon>Heteroconchia</taxon>
        <taxon>Euheterodonta</taxon>
        <taxon>Imparidentia</taxon>
        <taxon>Neoheterodontei</taxon>
        <taxon>Myida</taxon>
        <taxon>Dreissenoidea</taxon>
        <taxon>Dreissenidae</taxon>
        <taxon>Dreissena</taxon>
    </lineage>
</organism>
<dbReference type="Proteomes" id="UP000828390">
    <property type="component" value="Unassembled WGS sequence"/>
</dbReference>
<accession>A0A9D4J988</accession>
<name>A0A9D4J988_DREPO</name>
<sequence>MRTLLCNPYIHVHIALQGLPLLADHSTSGGTTCNTQNIVPIAVFLMKRCNWAYHT</sequence>
<reference evidence="1" key="1">
    <citation type="journal article" date="2019" name="bioRxiv">
        <title>The Genome of the Zebra Mussel, Dreissena polymorpha: A Resource for Invasive Species Research.</title>
        <authorList>
            <person name="McCartney M.A."/>
            <person name="Auch B."/>
            <person name="Kono T."/>
            <person name="Mallez S."/>
            <person name="Zhang Y."/>
            <person name="Obille A."/>
            <person name="Becker A."/>
            <person name="Abrahante J.E."/>
            <person name="Garbe J."/>
            <person name="Badalamenti J.P."/>
            <person name="Herman A."/>
            <person name="Mangelson H."/>
            <person name="Liachko I."/>
            <person name="Sullivan S."/>
            <person name="Sone E.D."/>
            <person name="Koren S."/>
            <person name="Silverstein K.A.T."/>
            <person name="Beckman K.B."/>
            <person name="Gohl D.M."/>
        </authorList>
    </citation>
    <scope>NUCLEOTIDE SEQUENCE</scope>
    <source>
        <strain evidence="1">Duluth1</strain>
        <tissue evidence="1">Whole animal</tissue>
    </source>
</reference>
<dbReference type="AlphaFoldDB" id="A0A9D4J988"/>
<reference evidence="1" key="2">
    <citation type="submission" date="2020-11" db="EMBL/GenBank/DDBJ databases">
        <authorList>
            <person name="McCartney M.A."/>
            <person name="Auch B."/>
            <person name="Kono T."/>
            <person name="Mallez S."/>
            <person name="Becker A."/>
            <person name="Gohl D.M."/>
            <person name="Silverstein K.A.T."/>
            <person name="Koren S."/>
            <person name="Bechman K.B."/>
            <person name="Herman A."/>
            <person name="Abrahante J.E."/>
            <person name="Garbe J."/>
        </authorList>
    </citation>
    <scope>NUCLEOTIDE SEQUENCE</scope>
    <source>
        <strain evidence="1">Duluth1</strain>
        <tissue evidence="1">Whole animal</tissue>
    </source>
</reference>
<dbReference type="EMBL" id="JAIWYP010000007">
    <property type="protein sequence ID" value="KAH3800944.1"/>
    <property type="molecule type" value="Genomic_DNA"/>
</dbReference>
<keyword evidence="2" id="KW-1185">Reference proteome</keyword>
<proteinExistence type="predicted"/>
<gene>
    <name evidence="1" type="ORF">DPMN_154587</name>
</gene>